<protein>
    <submittedName>
        <fullName evidence="1">Uncharacterized protein</fullName>
    </submittedName>
</protein>
<name>A0A016WN99_9BILA</name>
<reference evidence="2" key="1">
    <citation type="journal article" date="2015" name="Nat. Genet.">
        <title>The genome and transcriptome of the zoonotic hookworm Ancylostoma ceylanicum identify infection-specific gene families.</title>
        <authorList>
            <person name="Schwarz E.M."/>
            <person name="Hu Y."/>
            <person name="Antoshechkin I."/>
            <person name="Miller M.M."/>
            <person name="Sternberg P.W."/>
            <person name="Aroian R.V."/>
        </authorList>
    </citation>
    <scope>NUCLEOTIDE SEQUENCE</scope>
    <source>
        <strain evidence="2">HY135</strain>
    </source>
</reference>
<keyword evidence="2" id="KW-1185">Reference proteome</keyword>
<proteinExistence type="predicted"/>
<gene>
    <name evidence="1" type="primary">Acey_s0581.g273</name>
    <name evidence="1" type="ORF">Y032_0581g273</name>
</gene>
<accession>A0A016WN99</accession>
<dbReference type="Proteomes" id="UP000024635">
    <property type="component" value="Unassembled WGS sequence"/>
</dbReference>
<sequence>MVARQCPPWMNSTTEKKPLRAASLFLTWKKVARRTCSEKFPGKVVFRDPKNCFRLKFTVSTTFMWLPLPKINFISSVNIWTRRESYEKFIIRYTHQKLKQTKWSR</sequence>
<dbReference type="AlphaFoldDB" id="A0A016WN99"/>
<organism evidence="1 2">
    <name type="scientific">Ancylostoma ceylanicum</name>
    <dbReference type="NCBI Taxonomy" id="53326"/>
    <lineage>
        <taxon>Eukaryota</taxon>
        <taxon>Metazoa</taxon>
        <taxon>Ecdysozoa</taxon>
        <taxon>Nematoda</taxon>
        <taxon>Chromadorea</taxon>
        <taxon>Rhabditida</taxon>
        <taxon>Rhabditina</taxon>
        <taxon>Rhabditomorpha</taxon>
        <taxon>Strongyloidea</taxon>
        <taxon>Ancylostomatidae</taxon>
        <taxon>Ancylostomatinae</taxon>
        <taxon>Ancylostoma</taxon>
    </lineage>
</organism>
<evidence type="ECO:0000313" key="2">
    <source>
        <dbReference type="Proteomes" id="UP000024635"/>
    </source>
</evidence>
<comment type="caution">
    <text evidence="1">The sequence shown here is derived from an EMBL/GenBank/DDBJ whole genome shotgun (WGS) entry which is preliminary data.</text>
</comment>
<dbReference type="EMBL" id="JARK01000181">
    <property type="protein sequence ID" value="EYC41125.1"/>
    <property type="molecule type" value="Genomic_DNA"/>
</dbReference>
<evidence type="ECO:0000313" key="1">
    <source>
        <dbReference type="EMBL" id="EYC41125.1"/>
    </source>
</evidence>